<gene>
    <name evidence="5 8" type="primary">truB</name>
    <name evidence="8" type="ORF">AB4Y30_07485</name>
</gene>
<evidence type="ECO:0000259" key="7">
    <source>
        <dbReference type="Pfam" id="PF16198"/>
    </source>
</evidence>
<evidence type="ECO:0000256" key="4">
    <source>
        <dbReference type="ARBA" id="ARBA00023235"/>
    </source>
</evidence>
<keyword evidence="3 5" id="KW-0819">tRNA processing</keyword>
<organism evidence="8">
    <name type="scientific">Ornithinibacillus sp. 4-3</name>
    <dbReference type="NCBI Taxonomy" id="3231488"/>
    <lineage>
        <taxon>Bacteria</taxon>
        <taxon>Bacillati</taxon>
        <taxon>Bacillota</taxon>
        <taxon>Bacilli</taxon>
        <taxon>Bacillales</taxon>
        <taxon>Bacillaceae</taxon>
        <taxon>Ornithinibacillus</taxon>
    </lineage>
</organism>
<dbReference type="EC" id="5.4.99.25" evidence="5"/>
<evidence type="ECO:0000256" key="3">
    <source>
        <dbReference type="ARBA" id="ARBA00022694"/>
    </source>
</evidence>
<keyword evidence="4 5" id="KW-0413">Isomerase</keyword>
<dbReference type="RefSeq" id="WP_368654858.1">
    <property type="nucleotide sequence ID" value="NZ_CP162599.1"/>
</dbReference>
<feature type="domain" description="tRNA pseudouridylate synthase B C-terminal" evidence="7">
    <location>
        <begin position="176"/>
        <end position="230"/>
    </location>
</feature>
<dbReference type="CDD" id="cd02573">
    <property type="entry name" value="PseudoU_synth_EcTruB"/>
    <property type="match status" value="1"/>
</dbReference>
<evidence type="ECO:0000256" key="2">
    <source>
        <dbReference type="ARBA" id="ARBA00005642"/>
    </source>
</evidence>
<dbReference type="Gene3D" id="3.30.2350.10">
    <property type="entry name" value="Pseudouridine synthase"/>
    <property type="match status" value="1"/>
</dbReference>
<dbReference type="InterPro" id="IPR020103">
    <property type="entry name" value="PsdUridine_synth_cat_dom_sf"/>
</dbReference>
<dbReference type="Pfam" id="PF01509">
    <property type="entry name" value="TruB_N"/>
    <property type="match status" value="1"/>
</dbReference>
<feature type="domain" description="Pseudouridine synthase II N-terminal" evidence="6">
    <location>
        <begin position="23"/>
        <end position="175"/>
    </location>
</feature>
<dbReference type="PANTHER" id="PTHR13767">
    <property type="entry name" value="TRNA-PSEUDOURIDINE SYNTHASE"/>
    <property type="match status" value="1"/>
</dbReference>
<evidence type="ECO:0000256" key="5">
    <source>
        <dbReference type="HAMAP-Rule" id="MF_01080"/>
    </source>
</evidence>
<dbReference type="FunFam" id="3.30.2350.10:FF:000011">
    <property type="entry name" value="tRNA pseudouridine synthase B"/>
    <property type="match status" value="1"/>
</dbReference>
<dbReference type="Pfam" id="PF16198">
    <property type="entry name" value="TruB_C_2"/>
    <property type="match status" value="1"/>
</dbReference>
<evidence type="ECO:0000259" key="6">
    <source>
        <dbReference type="Pfam" id="PF01509"/>
    </source>
</evidence>
<accession>A0AB39HVF9</accession>
<dbReference type="NCBIfam" id="TIGR00431">
    <property type="entry name" value="TruB"/>
    <property type="match status" value="1"/>
</dbReference>
<dbReference type="HAMAP" id="MF_01080">
    <property type="entry name" value="TruB_bact"/>
    <property type="match status" value="1"/>
</dbReference>
<comment type="similarity">
    <text evidence="2 5">Belongs to the pseudouridine synthase TruB family. Type 1 subfamily.</text>
</comment>
<dbReference type="AlphaFoldDB" id="A0AB39HVF9"/>
<name>A0AB39HVF9_9BACI</name>
<dbReference type="PANTHER" id="PTHR13767:SF2">
    <property type="entry name" value="PSEUDOURIDYLATE SYNTHASE TRUB1"/>
    <property type="match status" value="1"/>
</dbReference>
<comment type="function">
    <text evidence="5">Responsible for synthesis of pseudouridine from uracil-55 in the psi GC loop of transfer RNAs.</text>
</comment>
<comment type="catalytic activity">
    <reaction evidence="1 5">
        <text>uridine(55) in tRNA = pseudouridine(55) in tRNA</text>
        <dbReference type="Rhea" id="RHEA:42532"/>
        <dbReference type="Rhea" id="RHEA-COMP:10101"/>
        <dbReference type="Rhea" id="RHEA-COMP:10102"/>
        <dbReference type="ChEBI" id="CHEBI:65314"/>
        <dbReference type="ChEBI" id="CHEBI:65315"/>
        <dbReference type="EC" id="5.4.99.25"/>
    </reaction>
</comment>
<dbReference type="SUPFAM" id="SSF55120">
    <property type="entry name" value="Pseudouridine synthase"/>
    <property type="match status" value="1"/>
</dbReference>
<dbReference type="InterPro" id="IPR014780">
    <property type="entry name" value="tRNA_psdUridine_synth_TruB"/>
</dbReference>
<evidence type="ECO:0000256" key="1">
    <source>
        <dbReference type="ARBA" id="ARBA00000385"/>
    </source>
</evidence>
<dbReference type="GO" id="GO:0160148">
    <property type="term" value="F:tRNA pseudouridine(55) synthase activity"/>
    <property type="evidence" value="ECO:0007669"/>
    <property type="project" value="UniProtKB-EC"/>
</dbReference>
<dbReference type="GO" id="GO:0031119">
    <property type="term" value="P:tRNA pseudouridine synthesis"/>
    <property type="evidence" value="ECO:0007669"/>
    <property type="project" value="UniProtKB-UniRule"/>
</dbReference>
<dbReference type="EMBL" id="CP162599">
    <property type="protein sequence ID" value="XDK34181.1"/>
    <property type="molecule type" value="Genomic_DNA"/>
</dbReference>
<proteinExistence type="inferred from homology"/>
<dbReference type="InterPro" id="IPR032819">
    <property type="entry name" value="TruB_C"/>
</dbReference>
<dbReference type="GO" id="GO:0003723">
    <property type="term" value="F:RNA binding"/>
    <property type="evidence" value="ECO:0007669"/>
    <property type="project" value="InterPro"/>
</dbReference>
<reference evidence="8" key="1">
    <citation type="submission" date="2024-07" db="EMBL/GenBank/DDBJ databases">
        <title>Halotolerant mesophilic bacterium Ornithinibacillus sp. 4-3, sp. nov., isolated from soil.</title>
        <authorList>
            <person name="Sidarenka A.V."/>
            <person name="Guliayeva D.E."/>
            <person name="Leanovich S.I."/>
            <person name="Hileuskaya K.S."/>
            <person name="Akhremchuk A.E."/>
            <person name="Sikolenko M.A."/>
            <person name="Valentovich L.N."/>
        </authorList>
    </citation>
    <scope>NUCLEOTIDE SEQUENCE</scope>
    <source>
        <strain evidence="8">4-3</strain>
    </source>
</reference>
<protein>
    <recommendedName>
        <fullName evidence="5">tRNA pseudouridine synthase B</fullName>
        <ecNumber evidence="5">5.4.99.25</ecNumber>
    </recommendedName>
    <alternativeName>
        <fullName evidence="5">tRNA pseudouridine(55) synthase</fullName>
        <shortName evidence="5">Psi55 synthase</shortName>
    </alternativeName>
    <alternativeName>
        <fullName evidence="5">tRNA pseudouridylate synthase</fullName>
    </alternativeName>
    <alternativeName>
        <fullName evidence="5">tRNA-uridine isomerase</fullName>
    </alternativeName>
</protein>
<dbReference type="InterPro" id="IPR002501">
    <property type="entry name" value="PsdUridine_synth_N"/>
</dbReference>
<sequence>MHGILPLWKPKGMTSHDCVMKIRRIFGTKKVGHTGTLDPEVEGVLTICIGNATKLVPFLTVSKKTYIAECCLGVATETEDAHGAIIEEKEFVEKDFNEQINQTLQKFQGVITQVPPMYSAVKVNGKKLYEYARANQEVERPIRQITIFHLERIPVTNQAENKFSFKVVCSQGTYIRTLCVDIGRELGYPAHMSHLIRTEAGSFTQADTYTFEELEQAKQTGTERELLVPMLEGIKDMVQIEVDNDIRKRVLNGQKLPIFHQQIPTGPFAIISNNQLLAIYQIHPENNEEIKPIRVFNK</sequence>
<evidence type="ECO:0000313" key="8">
    <source>
        <dbReference type="EMBL" id="XDK34181.1"/>
    </source>
</evidence>
<dbReference type="GO" id="GO:1990481">
    <property type="term" value="P:mRNA pseudouridine synthesis"/>
    <property type="evidence" value="ECO:0007669"/>
    <property type="project" value="TreeGrafter"/>
</dbReference>
<feature type="active site" description="Nucleophile" evidence="5">
    <location>
        <position position="38"/>
    </location>
</feature>